<evidence type="ECO:0000313" key="7">
    <source>
        <dbReference type="Proteomes" id="UP001498398"/>
    </source>
</evidence>
<dbReference type="EMBL" id="JBANRG010000002">
    <property type="protein sequence ID" value="KAK7470828.1"/>
    <property type="molecule type" value="Genomic_DNA"/>
</dbReference>
<proteinExistence type="predicted"/>
<dbReference type="PANTHER" id="PTHR12652:SF19">
    <property type="entry name" value="PEROXISOMAL BIOGENESIS FACTOR 11"/>
    <property type="match status" value="1"/>
</dbReference>
<feature type="compositionally biased region" description="Acidic residues" evidence="5">
    <location>
        <begin position="100"/>
        <end position="112"/>
    </location>
</feature>
<reference evidence="6 7" key="1">
    <citation type="submission" date="2024-01" db="EMBL/GenBank/DDBJ databases">
        <title>A draft genome for the cacao thread blight pathogen Marasmiellus scandens.</title>
        <authorList>
            <person name="Baruah I.K."/>
            <person name="Leung J."/>
            <person name="Bukari Y."/>
            <person name="Amoako-Attah I."/>
            <person name="Meinhardt L.W."/>
            <person name="Bailey B.A."/>
            <person name="Cohen S.P."/>
        </authorList>
    </citation>
    <scope>NUCLEOTIDE SEQUENCE [LARGE SCALE GENOMIC DNA]</scope>
    <source>
        <strain evidence="6 7">GH-19</strain>
    </source>
</reference>
<keyword evidence="7" id="KW-1185">Reference proteome</keyword>
<dbReference type="PANTHER" id="PTHR12652">
    <property type="entry name" value="PEROXISOMAL BIOGENESIS FACTOR 11"/>
    <property type="match status" value="1"/>
</dbReference>
<name>A0ABR1K1U9_9AGAR</name>
<keyword evidence="1" id="KW-0962">Peroxisome biogenesis</keyword>
<dbReference type="Pfam" id="PF05648">
    <property type="entry name" value="PEX11"/>
    <property type="match status" value="1"/>
</dbReference>
<comment type="caution">
    <text evidence="6">The sequence shown here is derived from an EMBL/GenBank/DDBJ whole genome shotgun (WGS) entry which is preliminary data.</text>
</comment>
<gene>
    <name evidence="6" type="ORF">VKT23_002245</name>
</gene>
<protein>
    <submittedName>
        <fullName evidence="6">Uncharacterized protein</fullName>
    </submittedName>
</protein>
<accession>A0ABR1K1U9</accession>
<feature type="compositionally biased region" description="Basic and acidic residues" evidence="5">
    <location>
        <begin position="79"/>
        <end position="91"/>
    </location>
</feature>
<evidence type="ECO:0000313" key="6">
    <source>
        <dbReference type="EMBL" id="KAK7470828.1"/>
    </source>
</evidence>
<evidence type="ECO:0000256" key="2">
    <source>
        <dbReference type="ARBA" id="ARBA00023136"/>
    </source>
</evidence>
<evidence type="ECO:0000256" key="5">
    <source>
        <dbReference type="SAM" id="MobiDB-lite"/>
    </source>
</evidence>
<sequence length="401" mass="45037">MSSVSFPSSSMSEPSLHDSHFYTGSFVDAGASFTMNPLSSHPPRTPRTSVVSMSAASPGSHHSHSRTLSHGHMQSSRIYDLRVEESEKTEAADDLNNLGEEQEGQEEVDEEDERLQECEKRIRKEDVWREMVLTSDGRDKAFKLIQYSIKVYLLFHTSLTGSRFLRHTPRRAWEQEFVKRLTSTMSGLSFSRKLLLLFNWLGPFTAITSQQSESLSPASPSSKKPERKTFLQAVLYAPPPVLLDLVSAIADDLYTLSLLGLLGKKSGERAERFANWCWLISTIVGLVENGVERQMIGELQNEVESRMYDESMTGATSKSKGKLSKLDEKELVRLQRRDYWLQISRTKLLMDLIFSSYDVFNIKKASSTVKALSGLAAAILSGAKLFDKHKSALTKALVKTL</sequence>
<keyword evidence="3" id="KW-0576">Peroxisome</keyword>
<dbReference type="InterPro" id="IPR008733">
    <property type="entry name" value="PEX11"/>
</dbReference>
<evidence type="ECO:0000256" key="4">
    <source>
        <dbReference type="ARBA" id="ARBA00046271"/>
    </source>
</evidence>
<comment type="subcellular location">
    <subcellularLocation>
        <location evidence="4">Peroxisome membrane</location>
    </subcellularLocation>
</comment>
<keyword evidence="2" id="KW-0472">Membrane</keyword>
<organism evidence="6 7">
    <name type="scientific">Marasmiellus scandens</name>
    <dbReference type="NCBI Taxonomy" id="2682957"/>
    <lineage>
        <taxon>Eukaryota</taxon>
        <taxon>Fungi</taxon>
        <taxon>Dikarya</taxon>
        <taxon>Basidiomycota</taxon>
        <taxon>Agaricomycotina</taxon>
        <taxon>Agaricomycetes</taxon>
        <taxon>Agaricomycetidae</taxon>
        <taxon>Agaricales</taxon>
        <taxon>Marasmiineae</taxon>
        <taxon>Omphalotaceae</taxon>
        <taxon>Marasmiellus</taxon>
    </lineage>
</organism>
<evidence type="ECO:0000256" key="3">
    <source>
        <dbReference type="ARBA" id="ARBA00023140"/>
    </source>
</evidence>
<evidence type="ECO:0000256" key="1">
    <source>
        <dbReference type="ARBA" id="ARBA00022593"/>
    </source>
</evidence>
<feature type="region of interest" description="Disordered" evidence="5">
    <location>
        <begin position="37"/>
        <end position="112"/>
    </location>
</feature>
<dbReference type="Proteomes" id="UP001498398">
    <property type="component" value="Unassembled WGS sequence"/>
</dbReference>